<protein>
    <recommendedName>
        <fullName evidence="1">Large polyvalent protein associated domain-containing protein</fullName>
    </recommendedName>
</protein>
<evidence type="ECO:0000259" key="1">
    <source>
        <dbReference type="Pfam" id="PF18838"/>
    </source>
</evidence>
<organism evidence="2">
    <name type="scientific">uncultured Caudovirales phage</name>
    <dbReference type="NCBI Taxonomy" id="2100421"/>
    <lineage>
        <taxon>Viruses</taxon>
        <taxon>Duplodnaviria</taxon>
        <taxon>Heunggongvirae</taxon>
        <taxon>Uroviricota</taxon>
        <taxon>Caudoviricetes</taxon>
        <taxon>Peduoviridae</taxon>
        <taxon>Maltschvirus</taxon>
        <taxon>Maltschvirus maltsch</taxon>
    </lineage>
</organism>
<accession>A0A6J7X551</accession>
<evidence type="ECO:0000313" key="2">
    <source>
        <dbReference type="EMBL" id="CAB5225672.1"/>
    </source>
</evidence>
<feature type="domain" description="Large polyvalent protein associated" evidence="1">
    <location>
        <begin position="895"/>
        <end position="953"/>
    </location>
</feature>
<dbReference type="EMBL" id="LR798348">
    <property type="protein sequence ID" value="CAB5225672.1"/>
    <property type="molecule type" value="Genomic_DNA"/>
</dbReference>
<proteinExistence type="predicted"/>
<reference evidence="2" key="1">
    <citation type="submission" date="2020-05" db="EMBL/GenBank/DDBJ databases">
        <authorList>
            <person name="Chiriac C."/>
            <person name="Salcher M."/>
            <person name="Ghai R."/>
            <person name="Kavagutti S V."/>
        </authorList>
    </citation>
    <scope>NUCLEOTIDE SEQUENCE</scope>
</reference>
<sequence>ARGAQYVDPTLIAGMGGALAKTALSTGKTLFTKGAAQTALGSVVGTAGVSTAPSAITQAGLGAIEGTAGAVQGVASLPSRALQGVGQIAESVVPGSGVGAKATALTGAAMSDAGLTAGVMGGAKATEKVAEVVGAAARIAKQEASRAGKLERVALDEAVSLPARKLAAGLAQLQPVGRATLDLTKGAVKGAAAGSVVGGVLGGLAERNLEGAAAGFGAGGALGGITGAFHGAFDLGKEAVGRSTSRTRQQATGDLNTFLSERPEVERAAWGQTLNRLVERVGSERAAAQIDALKIAEANGAKVRVATPDEMKQWQNPGWVDTENAFDLVLNPERILGDTAAHETSHVLFSSVINRAFKPEIEQAVFGLADPVTGEIVRPGLFDDIALAKVADQIGDAYGDNTKAANRFKGYANVLRNATDATSLQKARTSIADEMSASYVGNLFGRLRSGRFNPDRLPLVYRNVLSAIEDGILDKFRSAIFEKGMDLGFDNVAKTFKDKNGKPIRIPELDAIVKKAFAQKLKTVDVENAKPDLIPVKPADRVLWAKTYGGAKGILNDDGTPKSQAQIDAEAAARWQDMTMRLSALPDNEKIGIDFARDKAGKTVMTAKGQLSPTAINAILDSGALDPSAKAVLVEVLNSMQRADKSTFDTRYYGVYTRGKGGNKMVAGVKSASQNEILPYSVEINSKDGVLIRAVDMSKVRDRLATAMNKPQFKNAYSNPADALKDLRKYMDNLTQINAVDSATLLGGGVKGATKRNLFYDALGFRLRNGETLLNAPDSVINKSQNTIKSYRAERFAKLVDSGNKFAFEEATTYERALRNFQPDAFTPETLPNGESFTNPDGYRILNKAGSKLFRTYDDTGKLIGIAESKEKAMKKAQDEFAKKAMKEEPANIRFQFAGEAAEMPKFMRDSLETAKAMAKEGKDSETIRAITGWFPGKYDDKMRWEVPDNEARYLPATKQWGKGSEQWAANLDEIIDHPALFEAYPEARKIRVSRLATSDTASGSFSSASNRISLNALKDNMENFSTLLHEVQHWIQDKEGFARGSSPEEMGLRRARSKALDNMLIEREREILGMSAMEADNIAIKTGGMAALEAVQSKLDSDAEWNNIKQELNRYKRTGFLSSEEQYRRTAGEIESRDIQARQSFTPEQRKAIAPYSSENIAKDEAIVLKSASKSPTEMRFQPVTPEQDAAFLAAAKAGDTETAQRLVDEAAFDQTGLSSEDVLRLIDRNSPSMALDYRAISKALGDKKYILEKVPVNSLRFEEGSENVVDAKRATPSKGPIIIGVDGVIVDGRHRAMLAKQNNQETIPAYIPQNINPITYDDAGNVIPLSQRFNQASPDIRFQPDPTSPNILNGSNGSRIIKSNSGKYRVYLATGALAGIKDTLESAQKLVQAKSKSYATN</sequence>
<dbReference type="Pfam" id="PF18838">
    <property type="entry name" value="LPD23"/>
    <property type="match status" value="1"/>
</dbReference>
<feature type="non-terminal residue" evidence="2">
    <location>
        <position position="1"/>
    </location>
</feature>
<gene>
    <name evidence="2" type="ORF">UFOVP745_52</name>
</gene>
<name>A0A6J7X551_9CAUD</name>
<dbReference type="InterPro" id="IPR040696">
    <property type="entry name" value="LPD23"/>
</dbReference>